<feature type="compositionally biased region" description="Low complexity" evidence="2">
    <location>
        <begin position="512"/>
        <end position="533"/>
    </location>
</feature>
<feature type="compositionally biased region" description="Basic and acidic residues" evidence="2">
    <location>
        <begin position="1"/>
        <end position="10"/>
    </location>
</feature>
<dbReference type="OMA" id="WAWLTRF"/>
<evidence type="ECO:0000256" key="2">
    <source>
        <dbReference type="SAM" id="MobiDB-lite"/>
    </source>
</evidence>
<organism evidence="5 6">
    <name type="scientific">Cavenderia fasciculata</name>
    <name type="common">Slime mold</name>
    <name type="synonym">Dictyostelium fasciculatum</name>
    <dbReference type="NCBI Taxonomy" id="261658"/>
    <lineage>
        <taxon>Eukaryota</taxon>
        <taxon>Amoebozoa</taxon>
        <taxon>Evosea</taxon>
        <taxon>Eumycetozoa</taxon>
        <taxon>Dictyostelia</taxon>
        <taxon>Acytosteliales</taxon>
        <taxon>Cavenderiaceae</taxon>
        <taxon>Cavenderia</taxon>
    </lineage>
</organism>
<feature type="transmembrane region" description="Helical" evidence="3">
    <location>
        <begin position="83"/>
        <end position="104"/>
    </location>
</feature>
<feature type="region of interest" description="Disordered" evidence="2">
    <location>
        <begin position="1"/>
        <end position="64"/>
    </location>
</feature>
<accession>F4PZJ7</accession>
<dbReference type="InterPro" id="IPR020846">
    <property type="entry name" value="MFS_dom"/>
</dbReference>
<dbReference type="AlphaFoldDB" id="F4PZJ7"/>
<evidence type="ECO:0000256" key="3">
    <source>
        <dbReference type="SAM" id="Phobius"/>
    </source>
</evidence>
<feature type="transmembrane region" description="Helical" evidence="3">
    <location>
        <begin position="152"/>
        <end position="172"/>
    </location>
</feature>
<feature type="compositionally biased region" description="Low complexity" evidence="2">
    <location>
        <begin position="21"/>
        <end position="38"/>
    </location>
</feature>
<feature type="domain" description="Major facilitator superfamily (MFS) profile" evidence="4">
    <location>
        <begin position="75"/>
        <end position="487"/>
    </location>
</feature>
<feature type="transmembrane region" description="Helical" evidence="3">
    <location>
        <begin position="460"/>
        <end position="481"/>
    </location>
</feature>
<evidence type="ECO:0000313" key="6">
    <source>
        <dbReference type="Proteomes" id="UP000007797"/>
    </source>
</evidence>
<protein>
    <recommendedName>
        <fullName evidence="4">Major facilitator superfamily (MFS) profile domain-containing protein</fullName>
    </recommendedName>
</protein>
<dbReference type="PANTHER" id="PTHR23528:SF2">
    <property type="entry name" value="MAJOR FACILITATOR SUPERFAMILY (MFS) PROFILE DOMAIN-CONTAINING PROTEIN"/>
    <property type="match status" value="1"/>
</dbReference>
<feature type="transmembrane region" description="Helical" evidence="3">
    <location>
        <begin position="244"/>
        <end position="267"/>
    </location>
</feature>
<dbReference type="KEGG" id="dfa:DFA_02500"/>
<feature type="transmembrane region" description="Helical" evidence="3">
    <location>
        <begin position="178"/>
        <end position="203"/>
    </location>
</feature>
<dbReference type="InterPro" id="IPR036259">
    <property type="entry name" value="MFS_trans_sf"/>
</dbReference>
<feature type="transmembrane region" description="Helical" evidence="3">
    <location>
        <begin position="215"/>
        <end position="238"/>
    </location>
</feature>
<feature type="transmembrane region" description="Helical" evidence="3">
    <location>
        <begin position="297"/>
        <end position="322"/>
    </location>
</feature>
<dbReference type="Gene3D" id="1.20.1250.20">
    <property type="entry name" value="MFS general substrate transporter like domains"/>
    <property type="match status" value="2"/>
</dbReference>
<keyword evidence="3" id="KW-1133">Transmembrane helix</keyword>
<dbReference type="OrthoDB" id="15994at2759"/>
<dbReference type="Pfam" id="PF07690">
    <property type="entry name" value="MFS_1"/>
    <property type="match status" value="1"/>
</dbReference>
<dbReference type="PROSITE" id="PS50850">
    <property type="entry name" value="MFS"/>
    <property type="match status" value="1"/>
</dbReference>
<evidence type="ECO:0000313" key="5">
    <source>
        <dbReference type="EMBL" id="EGG18761.1"/>
    </source>
</evidence>
<dbReference type="EMBL" id="GL883017">
    <property type="protein sequence ID" value="EGG18761.1"/>
    <property type="molecule type" value="Genomic_DNA"/>
</dbReference>
<dbReference type="GO" id="GO:0022857">
    <property type="term" value="F:transmembrane transporter activity"/>
    <property type="evidence" value="ECO:0007669"/>
    <property type="project" value="InterPro"/>
</dbReference>
<dbReference type="GO" id="GO:0016020">
    <property type="term" value="C:membrane"/>
    <property type="evidence" value="ECO:0007669"/>
    <property type="project" value="UniProtKB-SubCell"/>
</dbReference>
<proteinExistence type="predicted"/>
<feature type="transmembrane region" description="Helical" evidence="3">
    <location>
        <begin position="363"/>
        <end position="382"/>
    </location>
</feature>
<comment type="subcellular location">
    <subcellularLocation>
        <location evidence="1">Membrane</location>
        <topology evidence="1">Multi-pass membrane protein</topology>
    </subcellularLocation>
</comment>
<dbReference type="GeneID" id="14870862"/>
<feature type="transmembrane region" description="Helical" evidence="3">
    <location>
        <begin position="334"/>
        <end position="356"/>
    </location>
</feature>
<feature type="transmembrane region" description="Helical" evidence="3">
    <location>
        <begin position="116"/>
        <end position="140"/>
    </location>
</feature>
<keyword evidence="3" id="KW-0812">Transmembrane</keyword>
<keyword evidence="3" id="KW-0472">Membrane</keyword>
<reference evidence="6" key="1">
    <citation type="journal article" date="2011" name="Genome Res.">
        <title>Phylogeny-wide analysis of social amoeba genomes highlights ancient origins for complex intercellular communication.</title>
        <authorList>
            <person name="Heidel A.J."/>
            <person name="Lawal H.M."/>
            <person name="Felder M."/>
            <person name="Schilde C."/>
            <person name="Helps N.R."/>
            <person name="Tunggal B."/>
            <person name="Rivero F."/>
            <person name="John U."/>
            <person name="Schleicher M."/>
            <person name="Eichinger L."/>
            <person name="Platzer M."/>
            <person name="Noegel A.A."/>
            <person name="Schaap P."/>
            <person name="Gloeckner G."/>
        </authorList>
    </citation>
    <scope>NUCLEOTIDE SEQUENCE [LARGE SCALE GENOMIC DNA]</scope>
    <source>
        <strain evidence="6">SH3</strain>
    </source>
</reference>
<feature type="compositionally biased region" description="Polar residues" evidence="2">
    <location>
        <begin position="41"/>
        <end position="64"/>
    </location>
</feature>
<dbReference type="InterPro" id="IPR011701">
    <property type="entry name" value="MFS"/>
</dbReference>
<dbReference type="SUPFAM" id="SSF103473">
    <property type="entry name" value="MFS general substrate transporter"/>
    <property type="match status" value="1"/>
</dbReference>
<evidence type="ECO:0000259" key="4">
    <source>
        <dbReference type="PROSITE" id="PS50850"/>
    </source>
</evidence>
<dbReference type="Proteomes" id="UP000007797">
    <property type="component" value="Unassembled WGS sequence"/>
</dbReference>
<dbReference type="PANTHER" id="PTHR23528">
    <property type="match status" value="1"/>
</dbReference>
<feature type="region of interest" description="Disordered" evidence="2">
    <location>
        <begin position="495"/>
        <end position="533"/>
    </location>
</feature>
<gene>
    <name evidence="5" type="ORF">DFA_02500</name>
</gene>
<evidence type="ECO:0000256" key="1">
    <source>
        <dbReference type="ARBA" id="ARBA00004141"/>
    </source>
</evidence>
<keyword evidence="6" id="KW-1185">Reference proteome</keyword>
<name>F4PZJ7_CACFS</name>
<feature type="transmembrane region" description="Helical" evidence="3">
    <location>
        <begin position="388"/>
        <end position="408"/>
    </location>
</feature>
<feature type="transmembrane region" description="Helical" evidence="3">
    <location>
        <begin position="428"/>
        <end position="448"/>
    </location>
</feature>
<sequence>MDRDPIERTLSDSSDQVMKNSEVSSDSSSRGGDLSSESSDNKYTNNSNENTGSANSNDNDVESNPNKKVQSGFLSSSLFYFKISLWFLGYSVISGATTALLIPFQVQTIHPERHEYWNGVVPIAGMFVNLISTPVFGYLSDRTKTPFGKRRPYILFGTIIMLIFLALMARFNKQGDSIGAYIVILMAYNFGYGIAGGAFSGIIPDIVHVSQAGIASGWLGVTWSIGMLTGSLMSGHFLLNYPTLWPLIGTLIAILGATSLAAVILLWEDSYDEWSYSGSFKEFFSSLYLPSAIYYDFYWVLITRFFNTMGVNMILQFILYFSNQVLLRPSPLETSIALTVIIVFSIPASIVGGYLADFFNTKLLVYISSSIQVVAIALLIAVCFSPSYAGFLTLAGLLGVGYGCYQCVDWALALHSLPNRTIGKDMGIWHLSFIAPAVIAPFISGNILDRVIPTHGYPTAYAVVFGVATLWFILATVFIFPMKVHTFGRRKQQRMMEQQQKEKEKQLNNQHSPATAATTTATATSTSPSDGAV</sequence>
<dbReference type="RefSeq" id="XP_004357223.1">
    <property type="nucleotide sequence ID" value="XM_004357167.1"/>
</dbReference>